<protein>
    <recommendedName>
        <fullName evidence="3">Transposase</fullName>
    </recommendedName>
</protein>
<dbReference type="RefSeq" id="WP_037239053.1">
    <property type="nucleotide sequence ID" value="NZ_KN293989.1"/>
</dbReference>
<dbReference type="NCBIfam" id="NF033572">
    <property type="entry name" value="transpos_ISKra4"/>
    <property type="match status" value="1"/>
</dbReference>
<dbReference type="PATRIC" id="fig|1288298.3.peg.4050"/>
<reference evidence="1 2" key="1">
    <citation type="submission" date="2013-01" db="EMBL/GenBank/DDBJ databases">
        <authorList>
            <person name="Fiebig A."/>
            <person name="Goeker M."/>
            <person name="Klenk H.-P.P."/>
        </authorList>
    </citation>
    <scope>NUCLEOTIDE SEQUENCE [LARGE SCALE GENOMIC DNA]</scope>
    <source>
        <strain evidence="1 2">DSM 17069</strain>
    </source>
</reference>
<dbReference type="EMBL" id="AONH01000025">
    <property type="protein sequence ID" value="KGM85942.1"/>
    <property type="molecule type" value="Genomic_DNA"/>
</dbReference>
<sequence>MDIEISVTITAPDGTAHTDRIAAFSKGIEAAGDIGLSIEEGKAVLLGIQRKVVAAQCEAFCIQRARCTCCDRKLRGKGRRQIRYRTVFGDIAVESPRFYSCQCHNGPAKTFSPLNELLPDHIAPELLWLETKWASLVSFGVTTNLLKDVLPIDMRLNPDTIRRHLGRVATRMEAELSDERYSFIETSPHQRAQLPNPEGQITVGIDGGYVRSRDAGQSHFEVTVGKSIPTDRPSRYLGLVQSHDDKPKRRLHEVLKDQGWQENHPVTFMTDGGDTVIHMARHMAPSSEHILDWFHITMRITVMQQYVKGLAHHNPAEAEAIARLLRQIKGFLWNGNLHNGQAAIEDLVIDLEVVETDYASIKALRKAASEFETYIANNALMIPNYAERRRYGERVSTGFVESTVNTVVGKRFGKRQQMRWSKRGAHLMLQTRTRALDGTLRAKFEQWHPALKPSSETEMAA</sequence>
<evidence type="ECO:0008006" key="3">
    <source>
        <dbReference type="Google" id="ProtNLM"/>
    </source>
</evidence>
<accession>A0A0A0HE09</accession>
<gene>
    <name evidence="1" type="ORF">rosmuc_04051</name>
</gene>
<name>A0A0A0HE09_9RHOB</name>
<dbReference type="Proteomes" id="UP000030021">
    <property type="component" value="Unassembled WGS sequence"/>
</dbReference>
<evidence type="ECO:0000313" key="1">
    <source>
        <dbReference type="EMBL" id="KGM85942.1"/>
    </source>
</evidence>
<evidence type="ECO:0000313" key="2">
    <source>
        <dbReference type="Proteomes" id="UP000030021"/>
    </source>
</evidence>
<dbReference type="HOGENOM" id="CLU_047254_1_1_5"/>
<comment type="caution">
    <text evidence="1">The sequence shown here is derived from an EMBL/GenBank/DDBJ whole genome shotgun (WGS) entry which is preliminary data.</text>
</comment>
<dbReference type="OrthoDB" id="8089897at2"/>
<proteinExistence type="predicted"/>
<organism evidence="1 2">
    <name type="scientific">Roseovarius mucosus DSM 17069</name>
    <dbReference type="NCBI Taxonomy" id="1288298"/>
    <lineage>
        <taxon>Bacteria</taxon>
        <taxon>Pseudomonadati</taxon>
        <taxon>Pseudomonadota</taxon>
        <taxon>Alphaproteobacteria</taxon>
        <taxon>Rhodobacterales</taxon>
        <taxon>Roseobacteraceae</taxon>
        <taxon>Roseovarius</taxon>
    </lineage>
</organism>
<dbReference type="AlphaFoldDB" id="A0A0A0HE09"/>
<dbReference type="eggNOG" id="COG3464">
    <property type="taxonomic scope" value="Bacteria"/>
</dbReference>